<dbReference type="CDD" id="cd18657">
    <property type="entry name" value="CSD_Swi6"/>
    <property type="match status" value="1"/>
</dbReference>
<comment type="subcellular location">
    <subcellularLocation>
        <location evidence="1">Nucleus</location>
    </subcellularLocation>
</comment>
<feature type="domain" description="Chromo" evidence="5">
    <location>
        <begin position="245"/>
        <end position="304"/>
    </location>
</feature>
<dbReference type="Pfam" id="PF00385">
    <property type="entry name" value="Chromo"/>
    <property type="match status" value="1"/>
</dbReference>
<dbReference type="PROSITE" id="PS50013">
    <property type="entry name" value="CHROMO_2"/>
    <property type="match status" value="2"/>
</dbReference>
<comment type="caution">
    <text evidence="6">The sequence shown here is derived from an EMBL/GenBank/DDBJ whole genome shotgun (WGS) entry which is preliminary data.</text>
</comment>
<dbReference type="CDD" id="cd00024">
    <property type="entry name" value="CD_CSD"/>
    <property type="match status" value="1"/>
</dbReference>
<dbReference type="Gene3D" id="2.40.50.40">
    <property type="match status" value="2"/>
</dbReference>
<dbReference type="InterPro" id="IPR000953">
    <property type="entry name" value="Chromo/chromo_shadow_dom"/>
</dbReference>
<dbReference type="Proteomes" id="UP000615446">
    <property type="component" value="Unassembled WGS sequence"/>
</dbReference>
<feature type="compositionally biased region" description="Polar residues" evidence="3">
    <location>
        <begin position="69"/>
        <end position="83"/>
    </location>
</feature>
<accession>A0A8H3QMY5</accession>
<reference evidence="6" key="1">
    <citation type="submission" date="2019-10" db="EMBL/GenBank/DDBJ databases">
        <title>Conservation and host-specific expression of non-tandemly repeated heterogenous ribosome RNA gene in arbuscular mycorrhizal fungi.</title>
        <authorList>
            <person name="Maeda T."/>
            <person name="Kobayashi Y."/>
            <person name="Nakagawa T."/>
            <person name="Ezawa T."/>
            <person name="Yamaguchi K."/>
            <person name="Bino T."/>
            <person name="Nishimoto Y."/>
            <person name="Shigenobu S."/>
            <person name="Kawaguchi M."/>
        </authorList>
    </citation>
    <scope>NUCLEOTIDE SEQUENCE</scope>
    <source>
        <strain evidence="6">HR1</strain>
    </source>
</reference>
<feature type="compositionally biased region" description="Basic residues" evidence="3">
    <location>
        <begin position="213"/>
        <end position="230"/>
    </location>
</feature>
<evidence type="ECO:0000313" key="7">
    <source>
        <dbReference type="Proteomes" id="UP000615446"/>
    </source>
</evidence>
<dbReference type="SUPFAM" id="SSF54160">
    <property type="entry name" value="Chromo domain-like"/>
    <property type="match status" value="2"/>
</dbReference>
<gene>
    <name evidence="6" type="ORF">RCL2_000972900</name>
</gene>
<proteinExistence type="predicted"/>
<evidence type="ECO:0000313" key="6">
    <source>
        <dbReference type="EMBL" id="GES82534.1"/>
    </source>
</evidence>
<dbReference type="InterPro" id="IPR016197">
    <property type="entry name" value="Chromo-like_dom_sf"/>
</dbReference>
<dbReference type="AlphaFoldDB" id="A0A8H3QMY5"/>
<protein>
    <submittedName>
        <fullName evidence="6">Chromobox protein homolog 1-like</fullName>
    </submittedName>
</protein>
<keyword evidence="4" id="KW-1133">Transmembrane helix</keyword>
<dbReference type="InterPro" id="IPR008251">
    <property type="entry name" value="Chromo_shadow_dom"/>
</dbReference>
<dbReference type="InterPro" id="IPR023780">
    <property type="entry name" value="Chromo_domain"/>
</dbReference>
<dbReference type="EMBL" id="BLAL01000061">
    <property type="protein sequence ID" value="GES82534.1"/>
    <property type="molecule type" value="Genomic_DNA"/>
</dbReference>
<evidence type="ECO:0000256" key="1">
    <source>
        <dbReference type="ARBA" id="ARBA00004123"/>
    </source>
</evidence>
<keyword evidence="4" id="KW-0472">Membrane</keyword>
<name>A0A8H3QMY5_9GLOM</name>
<feature type="transmembrane region" description="Helical" evidence="4">
    <location>
        <begin position="21"/>
        <end position="41"/>
    </location>
</feature>
<keyword evidence="2" id="KW-0539">Nucleus</keyword>
<feature type="domain" description="Chromo" evidence="5">
    <location>
        <begin position="135"/>
        <end position="193"/>
    </location>
</feature>
<dbReference type="InterPro" id="IPR051219">
    <property type="entry name" value="Heterochromatin_chromo-domain"/>
</dbReference>
<evidence type="ECO:0000256" key="2">
    <source>
        <dbReference type="ARBA" id="ARBA00023242"/>
    </source>
</evidence>
<dbReference type="Pfam" id="PF01393">
    <property type="entry name" value="Chromo_shadow"/>
    <property type="match status" value="1"/>
</dbReference>
<sequence length="306" mass="35080">MKILLGDEDSFKTVFATKYPYLLFALYATIVILLKITVSVFKTEEEVDVADQFLNYDGEVTTVEAEGTSVDNAEQNTSTTNKTQEQETDTTKGENQNEDPSNEKENEDPTESTAQDQAKNNEKSDKDDDESSEVYEVEKVLDHNRRRNKTYYLIKWKGYSEEESTWEAEDNVFAEELVKDYWANNNEEAKQKETRKGRKRGAAAPPPTPIKKETKKARTSITPKKAKVARSKIDEEFDHDEDWESSVSGVETVTRDDKTGELLVYLKWKNGDTSRHPAKEANIKCPQKMIKFYEQRLTFAAPQPKS</sequence>
<dbReference type="SMART" id="SM00300">
    <property type="entry name" value="ChSh"/>
    <property type="match status" value="1"/>
</dbReference>
<evidence type="ECO:0000259" key="5">
    <source>
        <dbReference type="PROSITE" id="PS50013"/>
    </source>
</evidence>
<dbReference type="GO" id="GO:0005634">
    <property type="term" value="C:nucleus"/>
    <property type="evidence" value="ECO:0007669"/>
    <property type="project" value="UniProtKB-SubCell"/>
</dbReference>
<organism evidence="6 7">
    <name type="scientific">Rhizophagus clarus</name>
    <dbReference type="NCBI Taxonomy" id="94130"/>
    <lineage>
        <taxon>Eukaryota</taxon>
        <taxon>Fungi</taxon>
        <taxon>Fungi incertae sedis</taxon>
        <taxon>Mucoromycota</taxon>
        <taxon>Glomeromycotina</taxon>
        <taxon>Glomeromycetes</taxon>
        <taxon>Glomerales</taxon>
        <taxon>Glomeraceae</taxon>
        <taxon>Rhizophagus</taxon>
    </lineage>
</organism>
<keyword evidence="4" id="KW-0812">Transmembrane</keyword>
<dbReference type="SMART" id="SM00298">
    <property type="entry name" value="CHROMO"/>
    <property type="match status" value="2"/>
</dbReference>
<evidence type="ECO:0000256" key="4">
    <source>
        <dbReference type="SAM" id="Phobius"/>
    </source>
</evidence>
<feature type="region of interest" description="Disordered" evidence="3">
    <location>
        <begin position="65"/>
        <end position="134"/>
    </location>
</feature>
<evidence type="ECO:0000256" key="3">
    <source>
        <dbReference type="SAM" id="MobiDB-lite"/>
    </source>
</evidence>
<dbReference type="PANTHER" id="PTHR22812">
    <property type="entry name" value="CHROMOBOX PROTEIN"/>
    <property type="match status" value="1"/>
</dbReference>
<dbReference type="OrthoDB" id="433924at2759"/>
<feature type="region of interest" description="Disordered" evidence="3">
    <location>
        <begin position="188"/>
        <end position="233"/>
    </location>
</feature>